<dbReference type="InterPro" id="IPR011429">
    <property type="entry name" value="Cyt_c_Planctomycete-type"/>
</dbReference>
<dbReference type="Pfam" id="PF07637">
    <property type="entry name" value="PSD5"/>
    <property type="match status" value="1"/>
</dbReference>
<evidence type="ECO:0000256" key="1">
    <source>
        <dbReference type="SAM" id="SignalP"/>
    </source>
</evidence>
<evidence type="ECO:0000259" key="4">
    <source>
        <dbReference type="Pfam" id="PF07627"/>
    </source>
</evidence>
<gene>
    <name evidence="8" type="ORF">ETAA8_43220</name>
</gene>
<evidence type="ECO:0000259" key="7">
    <source>
        <dbReference type="Pfam" id="PF07637"/>
    </source>
</evidence>
<dbReference type="InterPro" id="IPR013039">
    <property type="entry name" value="DUF1588"/>
</dbReference>
<name>A0A517YG56_9BACT</name>
<dbReference type="Pfam" id="PF07631">
    <property type="entry name" value="PSD4"/>
    <property type="match status" value="1"/>
</dbReference>
<keyword evidence="1" id="KW-0732">Signal</keyword>
<protein>
    <submittedName>
        <fullName evidence="8">Planctomycete cytochrome C</fullName>
    </submittedName>
</protein>
<dbReference type="OrthoDB" id="175242at2"/>
<dbReference type="InterPro" id="IPR013036">
    <property type="entry name" value="DUF1587"/>
</dbReference>
<feature type="domain" description="DUF1588" evidence="4">
    <location>
        <begin position="612"/>
        <end position="708"/>
    </location>
</feature>
<reference evidence="8 9" key="1">
    <citation type="submission" date="2019-02" db="EMBL/GenBank/DDBJ databases">
        <title>Deep-cultivation of Planctomycetes and their phenomic and genomic characterization uncovers novel biology.</title>
        <authorList>
            <person name="Wiegand S."/>
            <person name="Jogler M."/>
            <person name="Boedeker C."/>
            <person name="Pinto D."/>
            <person name="Vollmers J."/>
            <person name="Rivas-Marin E."/>
            <person name="Kohn T."/>
            <person name="Peeters S.H."/>
            <person name="Heuer A."/>
            <person name="Rast P."/>
            <person name="Oberbeckmann S."/>
            <person name="Bunk B."/>
            <person name="Jeske O."/>
            <person name="Meyerdierks A."/>
            <person name="Storesund J.E."/>
            <person name="Kallscheuer N."/>
            <person name="Luecker S."/>
            <person name="Lage O.M."/>
            <person name="Pohl T."/>
            <person name="Merkel B.J."/>
            <person name="Hornburger P."/>
            <person name="Mueller R.-W."/>
            <person name="Bruemmer F."/>
            <person name="Labrenz M."/>
            <person name="Spormann A.M."/>
            <person name="Op den Camp H."/>
            <person name="Overmann J."/>
            <person name="Amann R."/>
            <person name="Jetten M.S.M."/>
            <person name="Mascher T."/>
            <person name="Medema M.H."/>
            <person name="Devos D.P."/>
            <person name="Kaster A.-K."/>
            <person name="Ovreas L."/>
            <person name="Rohde M."/>
            <person name="Galperin M.Y."/>
            <person name="Jogler C."/>
        </authorList>
    </citation>
    <scope>NUCLEOTIDE SEQUENCE [LARGE SCALE GENOMIC DNA]</scope>
    <source>
        <strain evidence="8 9">ETA_A8</strain>
    </source>
</reference>
<sequence precursor="true">MRLGFLIALLSLSGFSIATAQESGNSSAKPDLTKDLFAYVNKNCLHCHGEKEGKADVRLHSYKDELSIVKGRKVWEHVVDMVEAGEMPPKDKPQPMASDTTAFLAAVKGVFLRADQNAKPDPGRVTVRRLNRTEYNNTIRDLVGVDFNAAEDFPSDDVGHGFDNIGDVLTLSPVLMERYLAAAEGIMKRAIVVEVPKSPTRWQGGQYLEPAGGNVPKQKWRPISAKDETAQFTGPLHTQYQNLPPGEYQFRVRTYATTEGKEPVKVVVLAVGKELAEPDPVDRGANIVGGTKAFRSFKILKEFTVDAREDKKAQNLELDFTMPQGMDRMAVGLLKAADGEPLQTLHVENFALTGPKDMRPATQLKLLRCSPEKPQAEQTREVLLRFASRAYRRPATTAEVDRLCQLAEAALASGEKWEGAMQFAMQAVLVSPKFLFRLELDDRPQAAESRALDEFQLASRLSYFIWSSMPDDELFRLALKGQLSANLEPQVRRMLKDPRSVALYKNFAVQWLQLGRLQMHSPDKTLFKDFNDSLRQDMLRETELFFLAIVQEDRSILDLINADFTYLNERLGNHYGILDDTGTTWATKKNRPNRPKLPREEFVRVQLADDQRGGLLTMASVLTVTSNPTRTSPVKRGRWVLEQILGTPPPPPPPDVPELKESAELKGTLRERMAQHMANPACANCHAKMDPIGFAFENFDAVGKYRWEEEKQKIDPAGTLPDGQSFAGPAELKKIIQSKKELFGRNLAEKMLTYGLGRGLEYYDRPTIQKIVGGLAADDYKFSRLVIEIAKSEPFRNRRGKDPAK</sequence>
<proteinExistence type="predicted"/>
<accession>A0A517YG56</accession>
<evidence type="ECO:0000259" key="3">
    <source>
        <dbReference type="Pfam" id="PF07626"/>
    </source>
</evidence>
<feature type="chain" id="PRO_5022240828" evidence="1">
    <location>
        <begin position="21"/>
        <end position="805"/>
    </location>
</feature>
<feature type="domain" description="DUF1595" evidence="7">
    <location>
        <begin position="379"/>
        <end position="439"/>
    </location>
</feature>
<organism evidence="8 9">
    <name type="scientific">Anatilimnocola aggregata</name>
    <dbReference type="NCBI Taxonomy" id="2528021"/>
    <lineage>
        <taxon>Bacteria</taxon>
        <taxon>Pseudomonadati</taxon>
        <taxon>Planctomycetota</taxon>
        <taxon>Planctomycetia</taxon>
        <taxon>Pirellulales</taxon>
        <taxon>Pirellulaceae</taxon>
        <taxon>Anatilimnocola</taxon>
    </lineage>
</organism>
<evidence type="ECO:0000259" key="2">
    <source>
        <dbReference type="Pfam" id="PF07624"/>
    </source>
</evidence>
<evidence type="ECO:0000313" key="8">
    <source>
        <dbReference type="EMBL" id="QDU29215.1"/>
    </source>
</evidence>
<dbReference type="Pfam" id="PF07635">
    <property type="entry name" value="PSCyt1"/>
    <property type="match status" value="1"/>
</dbReference>
<dbReference type="InterPro" id="IPR013042">
    <property type="entry name" value="DUF1592"/>
</dbReference>
<dbReference type="RefSeq" id="WP_145092725.1">
    <property type="nucleotide sequence ID" value="NZ_CP036274.1"/>
</dbReference>
<dbReference type="Pfam" id="PF07626">
    <property type="entry name" value="PSD3"/>
    <property type="match status" value="1"/>
</dbReference>
<feature type="domain" description="DUF1587" evidence="3">
    <location>
        <begin position="128"/>
        <end position="191"/>
    </location>
</feature>
<dbReference type="Pfam" id="PF07624">
    <property type="entry name" value="PSD2"/>
    <property type="match status" value="1"/>
</dbReference>
<dbReference type="InterPro" id="IPR011478">
    <property type="entry name" value="DUF1585"/>
</dbReference>
<dbReference type="AlphaFoldDB" id="A0A517YG56"/>
<feature type="signal peptide" evidence="1">
    <location>
        <begin position="1"/>
        <end position="20"/>
    </location>
</feature>
<feature type="domain" description="Cytochrome C Planctomycete-type" evidence="6">
    <location>
        <begin position="44"/>
        <end position="91"/>
    </location>
</feature>
<dbReference type="EMBL" id="CP036274">
    <property type="protein sequence ID" value="QDU29215.1"/>
    <property type="molecule type" value="Genomic_DNA"/>
</dbReference>
<feature type="domain" description="DUF1585" evidence="2">
    <location>
        <begin position="722"/>
        <end position="795"/>
    </location>
</feature>
<evidence type="ECO:0000259" key="5">
    <source>
        <dbReference type="Pfam" id="PF07631"/>
    </source>
</evidence>
<feature type="domain" description="DUF1592" evidence="5">
    <location>
        <begin position="452"/>
        <end position="577"/>
    </location>
</feature>
<evidence type="ECO:0000259" key="6">
    <source>
        <dbReference type="Pfam" id="PF07635"/>
    </source>
</evidence>
<dbReference type="Pfam" id="PF07627">
    <property type="entry name" value="PSCyt3"/>
    <property type="match status" value="1"/>
</dbReference>
<dbReference type="KEGG" id="aagg:ETAA8_43220"/>
<keyword evidence="9" id="KW-1185">Reference proteome</keyword>
<dbReference type="Proteomes" id="UP000315017">
    <property type="component" value="Chromosome"/>
</dbReference>
<evidence type="ECO:0000313" key="9">
    <source>
        <dbReference type="Proteomes" id="UP000315017"/>
    </source>
</evidence>
<dbReference type="InterPro" id="IPR013043">
    <property type="entry name" value="DUF1595"/>
</dbReference>